<organism evidence="2">
    <name type="scientific">Spongospora subterranea</name>
    <dbReference type="NCBI Taxonomy" id="70186"/>
    <lineage>
        <taxon>Eukaryota</taxon>
        <taxon>Sar</taxon>
        <taxon>Rhizaria</taxon>
        <taxon>Endomyxa</taxon>
        <taxon>Phytomyxea</taxon>
        <taxon>Plasmodiophorida</taxon>
        <taxon>Plasmodiophoridae</taxon>
        <taxon>Spongospora</taxon>
    </lineage>
</organism>
<feature type="region of interest" description="Disordered" evidence="1">
    <location>
        <begin position="1"/>
        <end position="21"/>
    </location>
</feature>
<name>A0A0H5RB99_9EUKA</name>
<proteinExistence type="predicted"/>
<feature type="region of interest" description="Disordered" evidence="1">
    <location>
        <begin position="212"/>
        <end position="262"/>
    </location>
</feature>
<feature type="compositionally biased region" description="Acidic residues" evidence="1">
    <location>
        <begin position="224"/>
        <end position="256"/>
    </location>
</feature>
<feature type="region of interest" description="Disordered" evidence="1">
    <location>
        <begin position="280"/>
        <end position="313"/>
    </location>
</feature>
<feature type="region of interest" description="Disordered" evidence="1">
    <location>
        <begin position="96"/>
        <end position="118"/>
    </location>
</feature>
<reference evidence="2" key="1">
    <citation type="submission" date="2015-04" db="EMBL/GenBank/DDBJ databases">
        <title>The genome sequence of the plant pathogenic Rhizarian Plasmodiophora brassicae reveals insights in its biotrophic life cycle and the origin of chitin synthesis.</title>
        <authorList>
            <person name="Schwelm A."/>
            <person name="Fogelqvist J."/>
            <person name="Knaust A."/>
            <person name="Julke S."/>
            <person name="Lilja T."/>
            <person name="Dhandapani V."/>
            <person name="Bonilla-Rosso G."/>
            <person name="Karlsson M."/>
            <person name="Shevchenko A."/>
            <person name="Choi S.R."/>
            <person name="Kim H.G."/>
            <person name="Park J.Y."/>
            <person name="Lim Y.P."/>
            <person name="Ludwig-Muller J."/>
            <person name="Dixelius C."/>
        </authorList>
    </citation>
    <scope>NUCLEOTIDE SEQUENCE</scope>
    <source>
        <tissue evidence="2">Potato root galls</tissue>
    </source>
</reference>
<evidence type="ECO:0000256" key="1">
    <source>
        <dbReference type="SAM" id="MobiDB-lite"/>
    </source>
</evidence>
<accession>A0A0H5RB99</accession>
<feature type="compositionally biased region" description="Basic residues" evidence="1">
    <location>
        <begin position="302"/>
        <end position="313"/>
    </location>
</feature>
<evidence type="ECO:0000313" key="2">
    <source>
        <dbReference type="EMBL" id="CRZ11485.1"/>
    </source>
</evidence>
<protein>
    <submittedName>
        <fullName evidence="2">Uncharacterized protein</fullName>
    </submittedName>
</protein>
<feature type="compositionally biased region" description="Low complexity" evidence="1">
    <location>
        <begin position="212"/>
        <end position="223"/>
    </location>
</feature>
<feature type="compositionally biased region" description="Basic and acidic residues" evidence="1">
    <location>
        <begin position="285"/>
        <end position="301"/>
    </location>
</feature>
<dbReference type="AlphaFoldDB" id="A0A0H5RB99"/>
<dbReference type="EMBL" id="HACM01011043">
    <property type="protein sequence ID" value="CRZ11485.1"/>
    <property type="molecule type" value="Transcribed_RNA"/>
</dbReference>
<sequence length="313" mass="34299">MPPKFRTLPDSLRAKPPRSTKRRLIMNECRDRSETVEQISAQGVELLLSDPDCLILDPVFEIRHTSPNTSPQLEKPHQHSNNSVCQTDLDVSILKPDSPVSDRRSQLFVPNPGTDDPYRDIADQQSPRVNFPICGTSPDPDSFSSPKLSFNATSSLNHNISQTIPAPSLSCSSSSSSSIDVLTSVISPPQFSADESRRILLSKLRLPPLGLSSSIPIAPSSGSETEDDDVTVDDELPTVDEQSPENDVELPIDDDIPGPSSIDSARFLQSVAAFVPSYPVSPFKSRLDRGHKKPNEPFQEARRKKGKKHSPST</sequence>